<feature type="transmembrane region" description="Helical" evidence="1">
    <location>
        <begin position="389"/>
        <end position="416"/>
    </location>
</feature>
<protein>
    <submittedName>
        <fullName evidence="2">Uncharacterized protein</fullName>
    </submittedName>
</protein>
<keyword evidence="1" id="KW-1133">Transmembrane helix</keyword>
<organism evidence="2 3">
    <name type="scientific">Legionella massiliensis</name>
    <dbReference type="NCBI Taxonomy" id="1034943"/>
    <lineage>
        <taxon>Bacteria</taxon>
        <taxon>Pseudomonadati</taxon>
        <taxon>Pseudomonadota</taxon>
        <taxon>Gammaproteobacteria</taxon>
        <taxon>Legionellales</taxon>
        <taxon>Legionellaceae</taxon>
        <taxon>Legionella</taxon>
    </lineage>
</organism>
<proteinExistence type="predicted"/>
<evidence type="ECO:0000313" key="3">
    <source>
        <dbReference type="Proteomes" id="UP000044071"/>
    </source>
</evidence>
<dbReference type="Gene3D" id="3.40.50.1820">
    <property type="entry name" value="alpha/beta hydrolase"/>
    <property type="match status" value="1"/>
</dbReference>
<accession>A0A078KYL6</accession>
<dbReference type="InterPro" id="IPR029058">
    <property type="entry name" value="AB_hydrolase_fold"/>
</dbReference>
<feature type="transmembrane region" description="Helical" evidence="1">
    <location>
        <begin position="356"/>
        <end position="377"/>
    </location>
</feature>
<dbReference type="Proteomes" id="UP000044071">
    <property type="component" value="Unassembled WGS sequence"/>
</dbReference>
<sequence>MTEGENYAGGLELNFFDSADFEVENPLNPGENAAIIARNAMRILMMGWNEDWQDLVSWRVFSAVFIERDPELLRGMRLGFQQGFQHLYTQLVGQELDPMQFNQAQLFIANCMSLLPFSDLNPFESMAIPQWIDGSWRMVDYKVTPIELTPTSGFRKLFINDDDRVFAYGLEPIRDSEAEPHLIFMGTTYPAGQGFNVQVNTDLEAFETPGKILYRQGRDKIAKWLEKQGKKVHVCGTSLGGSLSLLLAIDQGDKLSRVDALNPPGLYEPWHKSRFDHWDELSEKPPVFIQKQGDDHVSKFGIWKKEWDLLHVTPPEFLQNAGGFVDHALNYAGFAETRFVGVDTEADNESRKTRNFWLYTVLRSLAYVGHEFYRYLILPTVRYVANHKLALAVTAALIVGGLFIPGVTPAMLLIVASAPISFYLICKFADALDVIFGWKEVKEAPCHSADLPRNEDLDMYSNEIVESFSYKEIETYYQAKRCTLKGKSFLPKVSDSQLEEGLSKRELLSRSRDPFYAEQSVDITATKAKIHNIKQTISLVNRFSHFQGASEELKAQLQEEHNSYTLGKV</sequence>
<dbReference type="EMBL" id="CCSB01000003">
    <property type="protein sequence ID" value="CDZ78167.1"/>
    <property type="molecule type" value="Genomic_DNA"/>
</dbReference>
<evidence type="ECO:0000313" key="2">
    <source>
        <dbReference type="EMBL" id="CDZ78167.1"/>
    </source>
</evidence>
<keyword evidence="1" id="KW-0472">Membrane</keyword>
<name>A0A078KYL6_9GAMM</name>
<dbReference type="AlphaFoldDB" id="A0A078KYL6"/>
<dbReference type="STRING" id="1034943.BN59_02475"/>
<dbReference type="OrthoDB" id="5645591at2"/>
<gene>
    <name evidence="2" type="ORF">BN59_02475</name>
</gene>
<reference evidence="2 3" key="1">
    <citation type="submission" date="2014-06" db="EMBL/GenBank/DDBJ databases">
        <authorList>
            <person name="Urmite Genomes Urmite Genomes"/>
        </authorList>
    </citation>
    <scope>NUCLEOTIDE SEQUENCE [LARGE SCALE GENOMIC DNA]</scope>
</reference>
<dbReference type="eggNOG" id="ENOG5032B1S">
    <property type="taxonomic scope" value="Bacteria"/>
</dbReference>
<keyword evidence="3" id="KW-1185">Reference proteome</keyword>
<keyword evidence="1" id="KW-0812">Transmembrane</keyword>
<evidence type="ECO:0000256" key="1">
    <source>
        <dbReference type="SAM" id="Phobius"/>
    </source>
</evidence>
<dbReference type="SUPFAM" id="SSF53474">
    <property type="entry name" value="alpha/beta-Hydrolases"/>
    <property type="match status" value="1"/>
</dbReference>
<dbReference type="RefSeq" id="WP_043874700.1">
    <property type="nucleotide sequence ID" value="NZ_CCVW01000003.1"/>
</dbReference>